<organism evidence="1 2">
    <name type="scientific">Jannaschia donghaensis</name>
    <dbReference type="NCBI Taxonomy" id="420998"/>
    <lineage>
        <taxon>Bacteria</taxon>
        <taxon>Pseudomonadati</taxon>
        <taxon>Pseudomonadota</taxon>
        <taxon>Alphaproteobacteria</taxon>
        <taxon>Rhodobacterales</taxon>
        <taxon>Roseobacteraceae</taxon>
        <taxon>Jannaschia</taxon>
    </lineage>
</organism>
<dbReference type="EMBL" id="CXSU01000011">
    <property type="protein sequence ID" value="CTQ49467.1"/>
    <property type="molecule type" value="Genomic_DNA"/>
</dbReference>
<evidence type="ECO:0000313" key="1">
    <source>
        <dbReference type="EMBL" id="CTQ49467.1"/>
    </source>
</evidence>
<sequence>MGDTAETVTMPARVLTFTVPADLDVLARAIKAVRGAHSYEEPVIIVSEVCASRADYSEDRANPNRWWIRGFGV</sequence>
<name>A0A0M6YJL9_9RHOB</name>
<protein>
    <submittedName>
        <fullName evidence="1">Uncharacterized protein</fullName>
    </submittedName>
</protein>
<dbReference type="OrthoDB" id="9771057at2"/>
<dbReference type="AlphaFoldDB" id="A0A0M6YJL9"/>
<evidence type="ECO:0000313" key="2">
    <source>
        <dbReference type="Proteomes" id="UP000049222"/>
    </source>
</evidence>
<proteinExistence type="predicted"/>
<accession>A0A0M6YJL9</accession>
<dbReference type="Proteomes" id="UP000049222">
    <property type="component" value="Unassembled WGS sequence"/>
</dbReference>
<reference evidence="1 2" key="1">
    <citation type="submission" date="2015-07" db="EMBL/GenBank/DDBJ databases">
        <authorList>
            <person name="Noorani M."/>
        </authorList>
    </citation>
    <scope>NUCLEOTIDE SEQUENCE [LARGE SCALE GENOMIC DNA]</scope>
    <source>
        <strain evidence="1 2">CECT 7802</strain>
    </source>
</reference>
<dbReference type="STRING" id="420998.JDO7802_01481"/>
<keyword evidence="2" id="KW-1185">Reference proteome</keyword>
<gene>
    <name evidence="1" type="ORF">JDO7802_01481</name>
</gene>
<dbReference type="RefSeq" id="WP_055084078.1">
    <property type="nucleotide sequence ID" value="NZ_CXSU01000011.1"/>
</dbReference>